<protein>
    <recommendedName>
        <fullName evidence="11">Olfactory receptor</fullName>
    </recommendedName>
</protein>
<dbReference type="FunFam" id="1.20.1070.10:FF:000003">
    <property type="entry name" value="Olfactory receptor"/>
    <property type="match status" value="1"/>
</dbReference>
<keyword evidence="11" id="KW-1003">Cell membrane</keyword>
<feature type="signal peptide" evidence="12">
    <location>
        <begin position="1"/>
        <end position="16"/>
    </location>
</feature>
<evidence type="ECO:0000256" key="4">
    <source>
        <dbReference type="ARBA" id="ARBA00022989"/>
    </source>
</evidence>
<evidence type="ECO:0000256" key="5">
    <source>
        <dbReference type="ARBA" id="ARBA00023040"/>
    </source>
</evidence>
<name>A0A7L0W1W7_ALELA</name>
<dbReference type="PROSITE" id="PS50262">
    <property type="entry name" value="G_PROTEIN_RECEP_F1_2"/>
    <property type="match status" value="1"/>
</dbReference>
<feature type="non-terminal residue" evidence="14">
    <location>
        <position position="1"/>
    </location>
</feature>
<feature type="transmembrane region" description="Helical" evidence="11">
    <location>
        <begin position="120"/>
        <end position="139"/>
    </location>
</feature>
<keyword evidence="4 11" id="KW-1133">Transmembrane helix</keyword>
<keyword evidence="15" id="KW-1185">Reference proteome</keyword>
<feature type="transmembrane region" description="Helical" evidence="11">
    <location>
        <begin position="44"/>
        <end position="67"/>
    </location>
</feature>
<dbReference type="Pfam" id="PF13853">
    <property type="entry name" value="7tm_4"/>
    <property type="match status" value="1"/>
</dbReference>
<evidence type="ECO:0000256" key="1">
    <source>
        <dbReference type="ARBA" id="ARBA00002936"/>
    </source>
</evidence>
<organism evidence="14 15">
    <name type="scientific">Alectura lathami</name>
    <name type="common">Australian brush turkey</name>
    <dbReference type="NCBI Taxonomy" id="81907"/>
    <lineage>
        <taxon>Eukaryota</taxon>
        <taxon>Metazoa</taxon>
        <taxon>Chordata</taxon>
        <taxon>Craniata</taxon>
        <taxon>Vertebrata</taxon>
        <taxon>Euteleostomi</taxon>
        <taxon>Archelosauria</taxon>
        <taxon>Archosauria</taxon>
        <taxon>Dinosauria</taxon>
        <taxon>Saurischia</taxon>
        <taxon>Theropoda</taxon>
        <taxon>Coelurosauria</taxon>
        <taxon>Aves</taxon>
        <taxon>Neognathae</taxon>
        <taxon>Galloanserae</taxon>
        <taxon>Galliformes</taxon>
        <taxon>Megapodiidae</taxon>
        <taxon>Alectura</taxon>
    </lineage>
</organism>
<dbReference type="GO" id="GO:0005886">
    <property type="term" value="C:plasma membrane"/>
    <property type="evidence" value="ECO:0007669"/>
    <property type="project" value="UniProtKB-SubCell"/>
</dbReference>
<dbReference type="OrthoDB" id="9889152at2759"/>
<evidence type="ECO:0000256" key="10">
    <source>
        <dbReference type="RuleBase" id="RU000688"/>
    </source>
</evidence>
<dbReference type="PANTHER" id="PTHR48018">
    <property type="entry name" value="OLFACTORY RECEPTOR"/>
    <property type="match status" value="1"/>
</dbReference>
<dbReference type="InterPro" id="IPR000276">
    <property type="entry name" value="GPCR_Rhodpsn"/>
</dbReference>
<dbReference type="PRINTS" id="PR00245">
    <property type="entry name" value="OLFACTORYR"/>
</dbReference>
<dbReference type="InterPro" id="IPR017452">
    <property type="entry name" value="GPCR_Rhodpsn_7TM"/>
</dbReference>
<evidence type="ECO:0000256" key="3">
    <source>
        <dbReference type="ARBA" id="ARBA00022692"/>
    </source>
</evidence>
<feature type="transmembrane region" description="Helical" evidence="11">
    <location>
        <begin position="219"/>
        <end position="244"/>
    </location>
</feature>
<dbReference type="PROSITE" id="PS00237">
    <property type="entry name" value="G_PROTEIN_RECEP_F1_1"/>
    <property type="match status" value="1"/>
</dbReference>
<dbReference type="EMBL" id="VXAV01002351">
    <property type="protein sequence ID" value="NXL85326.1"/>
    <property type="molecule type" value="Genomic_DNA"/>
</dbReference>
<comment type="caution">
    <text evidence="14">The sequence shown here is derived from an EMBL/GenBank/DDBJ whole genome shotgun (WGS) entry which is preliminary data.</text>
</comment>
<feature type="transmembrane region" description="Helical" evidence="11">
    <location>
        <begin position="256"/>
        <end position="274"/>
    </location>
</feature>
<evidence type="ECO:0000256" key="7">
    <source>
        <dbReference type="ARBA" id="ARBA00023170"/>
    </source>
</evidence>
<dbReference type="CDD" id="cd15408">
    <property type="entry name" value="7tmA_OR5AK3-like"/>
    <property type="match status" value="1"/>
</dbReference>
<accession>A0A7L0W1W7</accession>
<feature type="transmembrane region" description="Helical" evidence="11">
    <location>
        <begin position="294"/>
        <end position="312"/>
    </location>
</feature>
<comment type="function">
    <text evidence="1">Odorant receptor.</text>
</comment>
<keyword evidence="5 10" id="KW-0297">G-protein coupled receptor</keyword>
<proteinExistence type="inferred from homology"/>
<keyword evidence="11" id="KW-0552">Olfaction</keyword>
<keyword evidence="6 11" id="KW-0472">Membrane</keyword>
<dbReference type="AlphaFoldDB" id="A0A7L0W1W7"/>
<dbReference type="GO" id="GO:0004984">
    <property type="term" value="F:olfactory receptor activity"/>
    <property type="evidence" value="ECO:0007669"/>
    <property type="project" value="InterPro"/>
</dbReference>
<dbReference type="Proteomes" id="UP000562322">
    <property type="component" value="Unassembled WGS sequence"/>
</dbReference>
<dbReference type="PRINTS" id="PR00237">
    <property type="entry name" value="GPCRRHODOPSN"/>
</dbReference>
<evidence type="ECO:0000256" key="12">
    <source>
        <dbReference type="SAM" id="SignalP"/>
    </source>
</evidence>
<evidence type="ECO:0000256" key="9">
    <source>
        <dbReference type="ARBA" id="ARBA00023224"/>
    </source>
</evidence>
<feature type="chain" id="PRO_5029549205" description="Olfactory receptor" evidence="12">
    <location>
        <begin position="17"/>
        <end position="332"/>
    </location>
</feature>
<keyword evidence="3 10" id="KW-0812">Transmembrane</keyword>
<evidence type="ECO:0000256" key="2">
    <source>
        <dbReference type="ARBA" id="ARBA00004141"/>
    </source>
</evidence>
<evidence type="ECO:0000313" key="15">
    <source>
        <dbReference type="Proteomes" id="UP000562322"/>
    </source>
</evidence>
<comment type="subcellular location">
    <subcellularLocation>
        <location evidence="11">Cell membrane</location>
        <topology evidence="11">Multi-pass membrane protein</topology>
    </subcellularLocation>
    <subcellularLocation>
        <location evidence="2">Membrane</location>
        <topology evidence="2">Multi-pass membrane protein</topology>
    </subcellularLocation>
</comment>
<evidence type="ECO:0000313" key="14">
    <source>
        <dbReference type="EMBL" id="NXL85326.1"/>
    </source>
</evidence>
<feature type="transmembrane region" description="Helical" evidence="11">
    <location>
        <begin position="159"/>
        <end position="181"/>
    </location>
</feature>
<evidence type="ECO:0000256" key="8">
    <source>
        <dbReference type="ARBA" id="ARBA00023180"/>
    </source>
</evidence>
<keyword evidence="11" id="KW-0716">Sensory transduction</keyword>
<evidence type="ECO:0000256" key="11">
    <source>
        <dbReference type="RuleBase" id="RU363047"/>
    </source>
</evidence>
<keyword evidence="7 10" id="KW-0675">Receptor</keyword>
<gene>
    <name evidence="14" type="primary">Or5b12_1</name>
    <name evidence="14" type="ORF">ALELAT_R00011</name>
</gene>
<dbReference type="InterPro" id="IPR000725">
    <property type="entry name" value="Olfact_rcpt"/>
</dbReference>
<keyword evidence="12" id="KW-0732">Signal</keyword>
<keyword evidence="9 10" id="KW-0807">Transducer</keyword>
<evidence type="ECO:0000256" key="6">
    <source>
        <dbReference type="ARBA" id="ARBA00023136"/>
    </source>
</evidence>
<dbReference type="Gene3D" id="1.20.1070.10">
    <property type="entry name" value="Rhodopsin 7-helix transmembrane proteins"/>
    <property type="match status" value="1"/>
</dbReference>
<feature type="domain" description="G-protein coupled receptors family 1 profile" evidence="13">
    <location>
        <begin position="60"/>
        <end position="309"/>
    </location>
</feature>
<reference evidence="14 15" key="1">
    <citation type="submission" date="2019-09" db="EMBL/GenBank/DDBJ databases">
        <title>Bird 10,000 Genomes (B10K) Project - Family phase.</title>
        <authorList>
            <person name="Zhang G."/>
        </authorList>
    </citation>
    <scope>NUCLEOTIDE SEQUENCE [LARGE SCALE GENOMIC DNA]</scope>
    <source>
        <strain evidence="14">B10K-DU-001-39</strain>
        <tissue evidence="14">Muscle</tissue>
    </source>
</reference>
<keyword evidence="8" id="KW-0325">Glycoprotein</keyword>
<evidence type="ECO:0000259" key="13">
    <source>
        <dbReference type="PROSITE" id="PS50262"/>
    </source>
</evidence>
<dbReference type="SUPFAM" id="SSF81321">
    <property type="entry name" value="Family A G protein-coupled receptor-like"/>
    <property type="match status" value="1"/>
</dbReference>
<feature type="non-terminal residue" evidence="14">
    <location>
        <position position="332"/>
    </location>
</feature>
<dbReference type="GO" id="GO:0004930">
    <property type="term" value="F:G protein-coupled receptor activity"/>
    <property type="evidence" value="ECO:0007669"/>
    <property type="project" value="UniProtKB-KW"/>
</dbReference>
<sequence length="332" mass="36700">MLILCFSASLLSNSDGVVMMAEGNHTSIAEFVLLGFSEKRAVQAVLFTLFLLIYVITLLGNVGMITLIRLDSQLHTPMYFFLSSLSFLDICYSSSVTPRVLSDLPAARKVISRPACLAQFYFYAVFATTECYLLAAMAYDRYVAICSPLLYTTSMSSRVCALLVSGSYLAGAVNATIHMGFALRLSFCGPNVISHFYCDGPQLYSISCTDPTINEMTMFVVVGFNLFVTNLTILISYAYILATVLRMRSAAGKHKAFSTCVSHLAAVTLFYASAASMYSRPSSRHSQDLDKVASVFYTMVTPMLNPLIYSLRNQEVRDALRRVMERKRSSGK</sequence>
<comment type="similarity">
    <text evidence="10">Belongs to the G-protein coupled receptor 1 family.</text>
</comment>